<name>A0AAE3XQ23_9BACT</name>
<dbReference type="AlphaFoldDB" id="A0AAE3XQ23"/>
<dbReference type="Gene3D" id="3.90.930.1">
    <property type="match status" value="1"/>
</dbReference>
<dbReference type="Pfam" id="PF03544">
    <property type="entry name" value="TonB_C"/>
    <property type="match status" value="1"/>
</dbReference>
<dbReference type="SUPFAM" id="SSF82185">
    <property type="entry name" value="Histone H3 K4-specific methyltransferase SET7/9 N-terminal domain"/>
    <property type="match status" value="1"/>
</dbReference>
<keyword evidence="3" id="KW-1185">Reference proteome</keyword>
<dbReference type="EMBL" id="JAVDQD010000005">
    <property type="protein sequence ID" value="MDR6240487.1"/>
    <property type="molecule type" value="Genomic_DNA"/>
</dbReference>
<dbReference type="GO" id="GO:0055085">
    <property type="term" value="P:transmembrane transport"/>
    <property type="evidence" value="ECO:0007669"/>
    <property type="project" value="InterPro"/>
</dbReference>
<feature type="domain" description="TonB C-terminal" evidence="1">
    <location>
        <begin position="334"/>
        <end position="424"/>
    </location>
</feature>
<evidence type="ECO:0000313" key="2">
    <source>
        <dbReference type="EMBL" id="MDR6240487.1"/>
    </source>
</evidence>
<evidence type="ECO:0000259" key="1">
    <source>
        <dbReference type="PROSITE" id="PS52015"/>
    </source>
</evidence>
<protein>
    <submittedName>
        <fullName evidence="2">Antitoxin component YwqK of YwqJK toxin-antitoxin module</fullName>
    </submittedName>
</protein>
<dbReference type="Proteomes" id="UP001185092">
    <property type="component" value="Unassembled WGS sequence"/>
</dbReference>
<accession>A0AAE3XQ23</accession>
<dbReference type="Gene3D" id="3.30.1150.10">
    <property type="match status" value="1"/>
</dbReference>
<dbReference type="PROSITE" id="PS52015">
    <property type="entry name" value="TONB_CTD"/>
    <property type="match status" value="1"/>
</dbReference>
<sequence>MILILLSIQSHGQIGQRPHVTIRKVYAIEKKLSHDYYDLNLLVDVLNNTEETIEFDFTHITLEVGNSYNSPTRVLNAKKDKNNHDTSPSIREIMAAANAPFTIDISKPNPNNMRVDLMGRKTTLKPGKKDSRLLVYKTTSKNVNKRVLVANKYFISLNHKSADEMKIYLDENKKPVDNQKIAKYYRIIGKQSGMWLVTDYFTSNNKVHSQFTAFQLFPIIKHGQQIIYNENGQVVNSSQYYYGRLSGKEEAYYDNGQKKYIYNHKKDGQIHCQQYWAKDGKSLITEGNGIIKERIDENTVEVSIFEKNICTKRYIKTAGEKIYDITDTKAQYLGGMQAFYKKFDNTFDYPLDARQKGTQGTATLKIVIGPNDKIISTSLETELGDDFIENTVWAMKGIKKWEAGTVDGEKVNTLLTIPLVFFIK</sequence>
<dbReference type="InterPro" id="IPR037682">
    <property type="entry name" value="TonB_C"/>
</dbReference>
<proteinExistence type="predicted"/>
<dbReference type="RefSeq" id="WP_338390342.1">
    <property type="nucleotide sequence ID" value="NZ_AP025306.1"/>
</dbReference>
<dbReference type="SUPFAM" id="SSF74653">
    <property type="entry name" value="TolA/TonB C-terminal domain"/>
    <property type="match status" value="1"/>
</dbReference>
<gene>
    <name evidence="2" type="ORF">HNQ88_003563</name>
</gene>
<reference evidence="2" key="1">
    <citation type="submission" date="2023-07" db="EMBL/GenBank/DDBJ databases">
        <title>Genomic Encyclopedia of Type Strains, Phase IV (KMG-IV): sequencing the most valuable type-strain genomes for metagenomic binning, comparative biology and taxonomic classification.</title>
        <authorList>
            <person name="Goeker M."/>
        </authorList>
    </citation>
    <scope>NUCLEOTIDE SEQUENCE</scope>
    <source>
        <strain evidence="2">DSM 26174</strain>
    </source>
</reference>
<comment type="caution">
    <text evidence="2">The sequence shown here is derived from an EMBL/GenBank/DDBJ whole genome shotgun (WGS) entry which is preliminary data.</text>
</comment>
<evidence type="ECO:0000313" key="3">
    <source>
        <dbReference type="Proteomes" id="UP001185092"/>
    </source>
</evidence>
<organism evidence="2 3">
    <name type="scientific">Aureibacter tunicatorum</name>
    <dbReference type="NCBI Taxonomy" id="866807"/>
    <lineage>
        <taxon>Bacteria</taxon>
        <taxon>Pseudomonadati</taxon>
        <taxon>Bacteroidota</taxon>
        <taxon>Cytophagia</taxon>
        <taxon>Cytophagales</taxon>
        <taxon>Persicobacteraceae</taxon>
        <taxon>Aureibacter</taxon>
    </lineage>
</organism>